<accession>A0A543CTC8</accession>
<reference evidence="1 2" key="1">
    <citation type="submission" date="2019-06" db="EMBL/GenBank/DDBJ databases">
        <title>Sequencing the genomes of 1000 actinobacteria strains.</title>
        <authorList>
            <person name="Klenk H.-P."/>
        </authorList>
    </citation>
    <scope>NUCLEOTIDE SEQUENCE [LARGE SCALE GENOMIC DNA]</scope>
    <source>
        <strain evidence="1 2">DSM 102200</strain>
    </source>
</reference>
<name>A0A543CTC8_9ACTN</name>
<proteinExistence type="predicted"/>
<sequence length="197" mass="22294">MIHLMKGFARREFQLVLLRRMADYQPDLVVAAMRSLDASRTEMRQVNARWQRILRSSRFPGGERRLRMVLGPPADGADRRLGDVTCRTDQWDLPLWPDLRFEALIGPDGTVLHEWLVRPEGSPTPRLESVADLTPWSCVVSDVAERFAPAGHQADTLPSRWQVTFSAPDARPYVAHFVWGLLQAVEASADPPRTQTA</sequence>
<dbReference type="EMBL" id="VFOZ01000001">
    <property type="protein sequence ID" value="TQM00355.1"/>
    <property type="molecule type" value="Genomic_DNA"/>
</dbReference>
<organism evidence="1 2">
    <name type="scientific">Actinoallomurus bryophytorum</name>
    <dbReference type="NCBI Taxonomy" id="1490222"/>
    <lineage>
        <taxon>Bacteria</taxon>
        <taxon>Bacillati</taxon>
        <taxon>Actinomycetota</taxon>
        <taxon>Actinomycetes</taxon>
        <taxon>Streptosporangiales</taxon>
        <taxon>Thermomonosporaceae</taxon>
        <taxon>Actinoallomurus</taxon>
    </lineage>
</organism>
<gene>
    <name evidence="1" type="ORF">FB559_6067</name>
</gene>
<evidence type="ECO:0000313" key="1">
    <source>
        <dbReference type="EMBL" id="TQM00355.1"/>
    </source>
</evidence>
<protein>
    <submittedName>
        <fullName evidence="1">Uncharacterized protein</fullName>
    </submittedName>
</protein>
<comment type="caution">
    <text evidence="1">The sequence shown here is derived from an EMBL/GenBank/DDBJ whole genome shotgun (WGS) entry which is preliminary data.</text>
</comment>
<dbReference type="Proteomes" id="UP000316096">
    <property type="component" value="Unassembled WGS sequence"/>
</dbReference>
<dbReference type="AlphaFoldDB" id="A0A543CTC8"/>
<evidence type="ECO:0000313" key="2">
    <source>
        <dbReference type="Proteomes" id="UP000316096"/>
    </source>
</evidence>
<keyword evidence="2" id="KW-1185">Reference proteome</keyword>